<evidence type="ECO:0000259" key="1">
    <source>
        <dbReference type="Pfam" id="PF07727"/>
    </source>
</evidence>
<dbReference type="InterPro" id="IPR013103">
    <property type="entry name" value="RVT_2"/>
</dbReference>
<dbReference type="GeneID" id="110759219"/>
<keyword evidence="2" id="KW-1185">Reference proteome</keyword>
<proteinExistence type="predicted"/>
<evidence type="ECO:0000313" key="3">
    <source>
        <dbReference type="RefSeq" id="XP_021816952.1"/>
    </source>
</evidence>
<dbReference type="SUPFAM" id="SSF56672">
    <property type="entry name" value="DNA/RNA polymerases"/>
    <property type="match status" value="1"/>
</dbReference>
<dbReference type="AlphaFoldDB" id="A0A6P5SRT3"/>
<protein>
    <submittedName>
        <fullName evidence="3">Uncharacterized protein LOC110759219</fullName>
    </submittedName>
</protein>
<dbReference type="PANTHER" id="PTHR11439">
    <property type="entry name" value="GAG-POL-RELATED RETROTRANSPOSON"/>
    <property type="match status" value="1"/>
</dbReference>
<organism evidence="2 3">
    <name type="scientific">Prunus avium</name>
    <name type="common">Cherry</name>
    <name type="synonym">Cerasus avium</name>
    <dbReference type="NCBI Taxonomy" id="42229"/>
    <lineage>
        <taxon>Eukaryota</taxon>
        <taxon>Viridiplantae</taxon>
        <taxon>Streptophyta</taxon>
        <taxon>Embryophyta</taxon>
        <taxon>Tracheophyta</taxon>
        <taxon>Spermatophyta</taxon>
        <taxon>Magnoliopsida</taxon>
        <taxon>eudicotyledons</taxon>
        <taxon>Gunneridae</taxon>
        <taxon>Pentapetalae</taxon>
        <taxon>rosids</taxon>
        <taxon>fabids</taxon>
        <taxon>Rosales</taxon>
        <taxon>Rosaceae</taxon>
        <taxon>Amygdaloideae</taxon>
        <taxon>Amygdaleae</taxon>
        <taxon>Prunus</taxon>
    </lineage>
</organism>
<dbReference type="KEGG" id="pavi:110759219"/>
<reference evidence="3" key="1">
    <citation type="submission" date="2025-08" db="UniProtKB">
        <authorList>
            <consortium name="RefSeq"/>
        </authorList>
    </citation>
    <scope>IDENTIFICATION</scope>
</reference>
<dbReference type="RefSeq" id="XP_021816952.1">
    <property type="nucleotide sequence ID" value="XM_021961260.1"/>
</dbReference>
<dbReference type="PANTHER" id="PTHR11439:SF524">
    <property type="entry name" value="RNA-DIRECTED DNA POLYMERASE, PROTEIN KINASE RLK-PELLE-DLSV FAMILY"/>
    <property type="match status" value="1"/>
</dbReference>
<accession>A0A6P5SRT3</accession>
<sequence>MNKWSLRQLDVKNAFLHGDLEEEVFMRQPPGFEDSAHPEFVCQLKKSLYGLKQAPRAWNAKFTGYLPAIGFKSSHYDPSSKASCIQEVVDELSAVFEMKDMGMLTYFLGLQIDYNAESDIFSEGTLLSDPSLYRSVVGALQYLTFTRPDLSYAVNSVCQYMTAPTELHWLLVKRILRYIQGTLDHGLKFSSGPWQLHAFSDADWAGDVNTRRSTTGFVVFLGPNPISWQSKKQTSVAKSSTEAEYRSLAHTSANIAWIRQVLQDLKVRLPHQPVLHCDNLSAIAPSSNPVFHSRIKHLDTDFHFVKERVQRGDLIVQYIPTEEQVADVFTKGLHSPIFLKHCINLRLGNPAGFEGE</sequence>
<dbReference type="Proteomes" id="UP000515124">
    <property type="component" value="Unplaced"/>
</dbReference>
<evidence type="ECO:0000313" key="2">
    <source>
        <dbReference type="Proteomes" id="UP000515124"/>
    </source>
</evidence>
<gene>
    <name evidence="3" type="primary">LOC110759219</name>
</gene>
<dbReference type="CDD" id="cd09272">
    <property type="entry name" value="RNase_HI_RT_Ty1"/>
    <property type="match status" value="1"/>
</dbReference>
<dbReference type="Pfam" id="PF07727">
    <property type="entry name" value="RVT_2"/>
    <property type="match status" value="1"/>
</dbReference>
<feature type="domain" description="Reverse transcriptase Ty1/copia-type" evidence="1">
    <location>
        <begin position="2"/>
        <end position="74"/>
    </location>
</feature>
<name>A0A6P5SRT3_PRUAV</name>
<dbReference type="InterPro" id="IPR043502">
    <property type="entry name" value="DNA/RNA_pol_sf"/>
</dbReference>